<keyword evidence="6" id="KW-0349">Heme</keyword>
<evidence type="ECO:0000256" key="1">
    <source>
        <dbReference type="ARBA" id="ARBA00022723"/>
    </source>
</evidence>
<gene>
    <name evidence="10" type="ORF">CTEN210_14899</name>
</gene>
<dbReference type="GO" id="GO:0006979">
    <property type="term" value="P:response to oxidative stress"/>
    <property type="evidence" value="ECO:0007669"/>
    <property type="project" value="InterPro"/>
</dbReference>
<dbReference type="GO" id="GO:0006631">
    <property type="term" value="P:fatty acid metabolic process"/>
    <property type="evidence" value="ECO:0007669"/>
    <property type="project" value="UniProtKB-ARBA"/>
</dbReference>
<proteinExistence type="predicted"/>
<dbReference type="GO" id="GO:0005737">
    <property type="term" value="C:cytoplasm"/>
    <property type="evidence" value="ECO:0007669"/>
    <property type="project" value="TreeGrafter"/>
</dbReference>
<dbReference type="GO" id="GO:0016787">
    <property type="term" value="F:hydrolase activity"/>
    <property type="evidence" value="ECO:0007669"/>
    <property type="project" value="UniProtKB-UniRule"/>
</dbReference>
<dbReference type="InterPro" id="IPR019791">
    <property type="entry name" value="Haem_peroxidase_animal"/>
</dbReference>
<evidence type="ECO:0000256" key="6">
    <source>
        <dbReference type="PIRSR" id="PIRSR619791-2"/>
    </source>
</evidence>
<feature type="short sequence motif" description="GXSXG" evidence="7">
    <location>
        <begin position="153"/>
        <end position="157"/>
    </location>
</feature>
<dbReference type="GO" id="GO:0004601">
    <property type="term" value="F:peroxidase activity"/>
    <property type="evidence" value="ECO:0007669"/>
    <property type="project" value="UniProtKB-KW"/>
</dbReference>
<organism evidence="10 11">
    <name type="scientific">Chaetoceros tenuissimus</name>
    <dbReference type="NCBI Taxonomy" id="426638"/>
    <lineage>
        <taxon>Eukaryota</taxon>
        <taxon>Sar</taxon>
        <taxon>Stramenopiles</taxon>
        <taxon>Ochrophyta</taxon>
        <taxon>Bacillariophyta</taxon>
        <taxon>Coscinodiscophyceae</taxon>
        <taxon>Chaetocerotophycidae</taxon>
        <taxon>Chaetocerotales</taxon>
        <taxon>Chaetocerotaceae</taxon>
        <taxon>Chaetoceros</taxon>
    </lineage>
</organism>
<sequence length="1087" mass="122084">MSTNRKSTVAWIKSGFDAGRQDILDDMVTNETKLHRQATLEETEDDEYSSDYPEIGDTGSYSSTSTTSRYGEPFLEERKRVQFRVKTLREAKRKKENSTNQNEEEEPPINILVFDGGGTKVVSTCALVDEIEKISSELGYGEDWISRFDLIAGSSAGGICSILAANTTSTKDAVELGQGLINEIATKAFAKLSIFNIFKDCQGLGKENQFDNVVMDFLKEDILAKNEEGLKSFALCAARHSNDHDAKIKPFLLRTYDLPKGVEERAMAGSSTFTVPKAIHSTSALPGIVRRFKTYHKKEPISLADGCFISTAPVAEAIMESQILYPNRKLGVILSIGLDSSSDRSCYQAIDIARINNPNIHFHRIMPEEALKGHAPTDSDLDKYAELTAKTKKFIRDSPREQLLLSMTLKKLFQGPSRRPNVDSGTSTNFYEAPKIQGILKKKMDLRASRAALKIGLQGLHYGPHDNSEKSMKAIFEEDNEIEESDQVSRDLANSNAVTVASSASKRSVFVTDAELPPSAIEYKYCTTFPKRFITDLLGSTISKAIDLPVIGDAINDFVVHEATSSGGKRRYPFTCKSDYVAYSSLRDKTFSSRHLEPCSEDFLTNLPPLEHVRSLFERVDLGNGERLQKISPKSTYLFPTFAQFLVDSFIVTKVKSAEPGEEVEFEWSKTDSPHDISLSNLYGLSDAQTKQLRLCSDMEGEKGRLKSQLINGEEWPEFMLQENGDVKAEFDKLEYPQGLKYLCGHVPGQRAKQLRKSIFAFGGARNNLSPNVTALATLMLREHNRHASEIERNNPEWNDERVFQITRNLVTVVYLKVILEDYIGQHITAQNVTPRLDPNEKIWNASWYKPNWITAEFYILYRLHALVPDTIHWGDKDYSIMEQFFNNDLLLNESNMGGDLRKAFVNISNHRATAFTLKNTEVEYLASRDVRAVEMGRAAKLKPYVDYCEYMGEPRPKSFADITLDESIQQALCDVYGDVNKVEFIVGLMAADHASDSIWGATMKKFLALDAFSQVFTHPLISEHVWAKGEETFTPYGFNLIKSGPITLKDIVEANTKGGETLHEFVGMTNPVYMKESIFKGFCKPL</sequence>
<dbReference type="PRINTS" id="PR00457">
    <property type="entry name" value="ANPEROXIDASE"/>
</dbReference>
<dbReference type="Pfam" id="PF03098">
    <property type="entry name" value="An_peroxidase"/>
    <property type="match status" value="1"/>
</dbReference>
<feature type="active site" description="Nucleophile" evidence="7">
    <location>
        <position position="155"/>
    </location>
</feature>
<keyword evidence="1 6" id="KW-0479">Metal-binding</keyword>
<accession>A0AAD3D637</accession>
<dbReference type="InterPro" id="IPR050783">
    <property type="entry name" value="Oxylipin_biosynth_metab"/>
</dbReference>
<dbReference type="GO" id="GO:0016042">
    <property type="term" value="P:lipid catabolic process"/>
    <property type="evidence" value="ECO:0007669"/>
    <property type="project" value="UniProtKB-UniRule"/>
</dbReference>
<evidence type="ECO:0000256" key="5">
    <source>
        <dbReference type="ARBA" id="ARBA00023098"/>
    </source>
</evidence>
<dbReference type="InterPro" id="IPR037120">
    <property type="entry name" value="Haem_peroxidase_sf_animal"/>
</dbReference>
<keyword evidence="3" id="KW-0560">Oxidoreductase</keyword>
<dbReference type="SUPFAM" id="SSF48113">
    <property type="entry name" value="Heme-dependent peroxidases"/>
    <property type="match status" value="1"/>
</dbReference>
<feature type="compositionally biased region" description="Low complexity" evidence="8">
    <location>
        <begin position="50"/>
        <end position="68"/>
    </location>
</feature>
<keyword evidence="11" id="KW-1185">Reference proteome</keyword>
<dbReference type="Pfam" id="PF01734">
    <property type="entry name" value="Patatin"/>
    <property type="match status" value="1"/>
</dbReference>
<dbReference type="AlphaFoldDB" id="A0AAD3D637"/>
<feature type="binding site" description="axial binding residue" evidence="6">
    <location>
        <position position="865"/>
    </location>
    <ligand>
        <name>heme b</name>
        <dbReference type="ChEBI" id="CHEBI:60344"/>
    </ligand>
    <ligandPart>
        <name>Fe</name>
        <dbReference type="ChEBI" id="CHEBI:18248"/>
    </ligandPart>
</feature>
<evidence type="ECO:0000256" key="8">
    <source>
        <dbReference type="SAM" id="MobiDB-lite"/>
    </source>
</evidence>
<dbReference type="InterPro" id="IPR010255">
    <property type="entry name" value="Haem_peroxidase_sf"/>
</dbReference>
<dbReference type="Gene3D" id="3.40.1090.10">
    <property type="entry name" value="Cytosolic phospholipase A2 catalytic domain"/>
    <property type="match status" value="1"/>
</dbReference>
<dbReference type="PROSITE" id="PS51635">
    <property type="entry name" value="PNPLA"/>
    <property type="match status" value="1"/>
</dbReference>
<evidence type="ECO:0000256" key="4">
    <source>
        <dbReference type="ARBA" id="ARBA00023004"/>
    </source>
</evidence>
<evidence type="ECO:0000256" key="7">
    <source>
        <dbReference type="PROSITE-ProRule" id="PRU01161"/>
    </source>
</evidence>
<dbReference type="PANTHER" id="PTHR11903:SF39">
    <property type="entry name" value="PROSTAGLANDIN G_H SYNTHASE 2-LIKE"/>
    <property type="match status" value="1"/>
</dbReference>
<keyword evidence="4 6" id="KW-0408">Iron</keyword>
<comment type="caution">
    <text evidence="10">The sequence shown here is derived from an EMBL/GenBank/DDBJ whole genome shotgun (WGS) entry which is preliminary data.</text>
</comment>
<dbReference type="GO" id="GO:0016702">
    <property type="term" value="F:oxidoreductase activity, acting on single donors with incorporation of molecular oxygen, incorporation of two atoms of oxygen"/>
    <property type="evidence" value="ECO:0007669"/>
    <property type="project" value="TreeGrafter"/>
</dbReference>
<dbReference type="InterPro" id="IPR002641">
    <property type="entry name" value="PNPLA_dom"/>
</dbReference>
<dbReference type="GO" id="GO:0004666">
    <property type="term" value="F:prostaglandin-endoperoxide synthase activity"/>
    <property type="evidence" value="ECO:0007669"/>
    <property type="project" value="TreeGrafter"/>
</dbReference>
<feature type="active site" description="Proton acceptor" evidence="7">
    <location>
        <position position="305"/>
    </location>
</feature>
<dbReference type="GO" id="GO:0020037">
    <property type="term" value="F:heme binding"/>
    <property type="evidence" value="ECO:0007669"/>
    <property type="project" value="InterPro"/>
</dbReference>
<dbReference type="EMBL" id="BLLK01000062">
    <property type="protein sequence ID" value="GFH58423.1"/>
    <property type="molecule type" value="Genomic_DNA"/>
</dbReference>
<dbReference type="PROSITE" id="PS50292">
    <property type="entry name" value="PEROXIDASE_3"/>
    <property type="match status" value="1"/>
</dbReference>
<keyword evidence="10" id="KW-0575">Peroxidase</keyword>
<feature type="region of interest" description="Disordered" evidence="8">
    <location>
        <begin position="35"/>
        <end position="69"/>
    </location>
</feature>
<protein>
    <submittedName>
        <fullName evidence="10">Heme peroxidase</fullName>
    </submittedName>
</protein>
<dbReference type="SUPFAM" id="SSF52151">
    <property type="entry name" value="FabD/lysophospholipase-like"/>
    <property type="match status" value="1"/>
</dbReference>
<evidence type="ECO:0000259" key="9">
    <source>
        <dbReference type="PROSITE" id="PS51635"/>
    </source>
</evidence>
<feature type="domain" description="PNPLA" evidence="9">
    <location>
        <begin position="112"/>
        <end position="318"/>
    </location>
</feature>
<name>A0AAD3D637_9STRA</name>
<reference evidence="10 11" key="1">
    <citation type="journal article" date="2021" name="Sci. Rep.">
        <title>The genome of the diatom Chaetoceros tenuissimus carries an ancient integrated fragment of an extant virus.</title>
        <authorList>
            <person name="Hongo Y."/>
            <person name="Kimura K."/>
            <person name="Takaki Y."/>
            <person name="Yoshida Y."/>
            <person name="Baba S."/>
            <person name="Kobayashi G."/>
            <person name="Nagasaki K."/>
            <person name="Hano T."/>
            <person name="Tomaru Y."/>
        </authorList>
    </citation>
    <scope>NUCLEOTIDE SEQUENCE [LARGE SCALE GENOMIC DNA]</scope>
    <source>
        <strain evidence="10 11">NIES-3715</strain>
    </source>
</reference>
<comment type="caution">
    <text evidence="7">Lacks conserved residue(s) required for the propagation of feature annotation.</text>
</comment>
<evidence type="ECO:0000313" key="10">
    <source>
        <dbReference type="EMBL" id="GFH58423.1"/>
    </source>
</evidence>
<dbReference type="Gene3D" id="1.10.640.10">
    <property type="entry name" value="Haem peroxidase domain superfamily, animal type"/>
    <property type="match status" value="1"/>
</dbReference>
<evidence type="ECO:0000313" key="11">
    <source>
        <dbReference type="Proteomes" id="UP001054902"/>
    </source>
</evidence>
<keyword evidence="7" id="KW-0378">Hydrolase</keyword>
<evidence type="ECO:0000256" key="2">
    <source>
        <dbReference type="ARBA" id="ARBA00022964"/>
    </source>
</evidence>
<keyword evidence="5 7" id="KW-0443">Lipid metabolism</keyword>
<evidence type="ECO:0000256" key="3">
    <source>
        <dbReference type="ARBA" id="ARBA00023002"/>
    </source>
</evidence>
<keyword evidence="7" id="KW-0442">Lipid degradation</keyword>
<dbReference type="PANTHER" id="PTHR11903">
    <property type="entry name" value="PROSTAGLANDIN G/H SYNTHASE"/>
    <property type="match status" value="1"/>
</dbReference>
<dbReference type="InterPro" id="IPR016035">
    <property type="entry name" value="Acyl_Trfase/lysoPLipase"/>
</dbReference>
<keyword evidence="2" id="KW-0223">Dioxygenase</keyword>
<dbReference type="GO" id="GO:0046872">
    <property type="term" value="F:metal ion binding"/>
    <property type="evidence" value="ECO:0007669"/>
    <property type="project" value="UniProtKB-KW"/>
</dbReference>
<dbReference type="Proteomes" id="UP001054902">
    <property type="component" value="Unassembled WGS sequence"/>
</dbReference>